<dbReference type="Gene3D" id="3.40.50.450">
    <property type="match status" value="1"/>
</dbReference>
<accession>A0A0F8ZIV8</accession>
<protein>
    <recommendedName>
        <fullName evidence="2">Nucleoside 2-deoxyribosyltransferase</fullName>
    </recommendedName>
</protein>
<dbReference type="EMBL" id="LAZR01051071">
    <property type="protein sequence ID" value="KKK85960.1"/>
    <property type="molecule type" value="Genomic_DNA"/>
</dbReference>
<feature type="non-terminal residue" evidence="1">
    <location>
        <position position="1"/>
    </location>
</feature>
<evidence type="ECO:0000313" key="1">
    <source>
        <dbReference type="EMBL" id="KKK85960.1"/>
    </source>
</evidence>
<evidence type="ECO:0008006" key="2">
    <source>
        <dbReference type="Google" id="ProtNLM"/>
    </source>
</evidence>
<sequence>LVEDGLGSSEASELLCRAIFALDVYQVLCGCDMVVASLNGRVPDEGTVSEVAMAWARGRPVVGYKSDSRSLLGGEDNPLLTGLFDFHLCGTLEEAVDGACAFREDIEKGKRFSVKREEDLAFSVALGKRIWERLQENEDLREVVKLIANSLAEPLAK</sequence>
<comment type="caution">
    <text evidence="1">The sequence shown here is derived from an EMBL/GenBank/DDBJ whole genome shotgun (WGS) entry which is preliminary data.</text>
</comment>
<dbReference type="SUPFAM" id="SSF52309">
    <property type="entry name" value="N-(deoxy)ribosyltransferase-like"/>
    <property type="match status" value="1"/>
</dbReference>
<dbReference type="InterPro" id="IPR007710">
    <property type="entry name" value="Nucleoside_deoxyribTrfase"/>
</dbReference>
<organism evidence="1">
    <name type="scientific">marine sediment metagenome</name>
    <dbReference type="NCBI Taxonomy" id="412755"/>
    <lineage>
        <taxon>unclassified sequences</taxon>
        <taxon>metagenomes</taxon>
        <taxon>ecological metagenomes</taxon>
    </lineage>
</organism>
<name>A0A0F8ZIV8_9ZZZZ</name>
<proteinExistence type="predicted"/>
<reference evidence="1" key="1">
    <citation type="journal article" date="2015" name="Nature">
        <title>Complex archaea that bridge the gap between prokaryotes and eukaryotes.</title>
        <authorList>
            <person name="Spang A."/>
            <person name="Saw J.H."/>
            <person name="Jorgensen S.L."/>
            <person name="Zaremba-Niedzwiedzka K."/>
            <person name="Martijn J."/>
            <person name="Lind A.E."/>
            <person name="van Eijk R."/>
            <person name="Schleper C."/>
            <person name="Guy L."/>
            <person name="Ettema T.J."/>
        </authorList>
    </citation>
    <scope>NUCLEOTIDE SEQUENCE</scope>
</reference>
<dbReference type="AlphaFoldDB" id="A0A0F8ZIV8"/>
<dbReference type="Pfam" id="PF05014">
    <property type="entry name" value="Nuc_deoxyrib_tr"/>
    <property type="match status" value="1"/>
</dbReference>
<gene>
    <name evidence="1" type="ORF">LCGC14_2768010</name>
</gene>